<sequence>MENYSYSSYPDSVNSSPRSREIDCDNASWDDQQPPANYKVKFMCSYGGKILPRPHDNQLAYVAGETKILSVDRNIRFSSLVAKLSSLSDCDVCFKYQLPGEDLDALISVTNDEDLEHMMLEYDRIYRGSVKPARLRLFLFPLSTPATSTFGSTDSKSESQWFVDALNSVQLQNLDVNSPKSVSSAVAAAAAPVNNNPDFLFGLEKGVQGQQNPAVKLHDSTPSPPAPAPQQPVVVPEVFHAGGDSDAGSEDRQVIGDNIDYQRQIHEIRRIQQQQQQQQQSIARVYSGEYYQQRAPQQQPQAAAAVPVSNPSNFWPERHMTSGPYPATAVQTDQQPVYIVQTPAGPAGIYQTPAGIRPVTSQVGAPPQGYYGMQRLVPDVYREQPVYGGVPPQPTIQQSKIGGAYTSENMNVRQHAPHAPVEPTYTQVGYDAVGRQVYYTAPPGVMQQQMQHPASVAAAAAAAVALDGRQSGGGLNPEGKIVGKP</sequence>
<evidence type="ECO:0000259" key="2">
    <source>
        <dbReference type="SMART" id="SM00666"/>
    </source>
</evidence>
<dbReference type="Pfam" id="PF00564">
    <property type="entry name" value="PB1"/>
    <property type="match status" value="1"/>
</dbReference>
<keyword evidence="4" id="KW-1185">Reference proteome</keyword>
<feature type="compositionally biased region" description="Low complexity" evidence="1">
    <location>
        <begin position="1"/>
        <end position="17"/>
    </location>
</feature>
<accession>A0A2G2X096</accession>
<dbReference type="AlphaFoldDB" id="A0A2G2X096"/>
<dbReference type="PANTHER" id="PTHR31066:SF85">
    <property type="entry name" value="OS02G0809100 PROTEIN"/>
    <property type="match status" value="1"/>
</dbReference>
<protein>
    <recommendedName>
        <fullName evidence="2">PB1 domain-containing protein</fullName>
    </recommendedName>
</protein>
<dbReference type="OrthoDB" id="1938580at2759"/>
<dbReference type="EMBL" id="MLFT02000004">
    <property type="protein sequence ID" value="PHT50885.1"/>
    <property type="molecule type" value="Genomic_DNA"/>
</dbReference>
<evidence type="ECO:0000256" key="1">
    <source>
        <dbReference type="SAM" id="MobiDB-lite"/>
    </source>
</evidence>
<comment type="caution">
    <text evidence="3">The sequence shown here is derived from an EMBL/GenBank/DDBJ whole genome shotgun (WGS) entry which is preliminary data.</text>
</comment>
<dbReference type="InterPro" id="IPR000270">
    <property type="entry name" value="PB1_dom"/>
</dbReference>
<evidence type="ECO:0000313" key="3">
    <source>
        <dbReference type="EMBL" id="PHT50885.1"/>
    </source>
</evidence>
<dbReference type="SMART" id="SM00666">
    <property type="entry name" value="PB1"/>
    <property type="match status" value="1"/>
</dbReference>
<dbReference type="FunFam" id="3.10.20.90:FF:000058">
    <property type="entry name" value="Octicosapeptide/phox/Bem1p domain kinase superfamily protein"/>
    <property type="match status" value="1"/>
</dbReference>
<dbReference type="CDD" id="cd06410">
    <property type="entry name" value="PB1_UP2"/>
    <property type="match status" value="1"/>
</dbReference>
<reference evidence="4" key="2">
    <citation type="journal article" date="2017" name="J. Anim. Genet.">
        <title>Multiple reference genome sequences of hot pepper reveal the massive evolution of plant disease resistance genes by retroduplication.</title>
        <authorList>
            <person name="Kim S."/>
            <person name="Park J."/>
            <person name="Yeom S.-I."/>
            <person name="Kim Y.-M."/>
            <person name="Seo E."/>
            <person name="Kim K.-T."/>
            <person name="Kim M.-S."/>
            <person name="Lee J.M."/>
            <person name="Cheong K."/>
            <person name="Shin H.-S."/>
            <person name="Kim S.-B."/>
            <person name="Han K."/>
            <person name="Lee J."/>
            <person name="Park M."/>
            <person name="Lee H.-A."/>
            <person name="Lee H.-Y."/>
            <person name="Lee Y."/>
            <person name="Oh S."/>
            <person name="Lee J.H."/>
            <person name="Choi E."/>
            <person name="Choi E."/>
            <person name="Lee S.E."/>
            <person name="Jeon J."/>
            <person name="Kim H."/>
            <person name="Choi G."/>
            <person name="Song H."/>
            <person name="Lee J."/>
            <person name="Lee S.-C."/>
            <person name="Kwon J.-K."/>
            <person name="Lee H.-Y."/>
            <person name="Koo N."/>
            <person name="Hong Y."/>
            <person name="Kim R.W."/>
            <person name="Kang W.-H."/>
            <person name="Huh J.H."/>
            <person name="Kang B.-C."/>
            <person name="Yang T.-J."/>
            <person name="Lee Y.-H."/>
            <person name="Bennetzen J.L."/>
            <person name="Choi D."/>
        </authorList>
    </citation>
    <scope>NUCLEOTIDE SEQUENCE [LARGE SCALE GENOMIC DNA]</scope>
    <source>
        <strain evidence="4">cv. PBC81</strain>
    </source>
</reference>
<name>A0A2G2X096_CAPBA</name>
<organism evidence="3 4">
    <name type="scientific">Capsicum baccatum</name>
    <name type="common">Peruvian pepper</name>
    <dbReference type="NCBI Taxonomy" id="33114"/>
    <lineage>
        <taxon>Eukaryota</taxon>
        <taxon>Viridiplantae</taxon>
        <taxon>Streptophyta</taxon>
        <taxon>Embryophyta</taxon>
        <taxon>Tracheophyta</taxon>
        <taxon>Spermatophyta</taxon>
        <taxon>Magnoliopsida</taxon>
        <taxon>eudicotyledons</taxon>
        <taxon>Gunneridae</taxon>
        <taxon>Pentapetalae</taxon>
        <taxon>asterids</taxon>
        <taxon>lamiids</taxon>
        <taxon>Solanales</taxon>
        <taxon>Solanaceae</taxon>
        <taxon>Solanoideae</taxon>
        <taxon>Capsiceae</taxon>
        <taxon>Capsicum</taxon>
    </lineage>
</organism>
<reference evidence="3 4" key="1">
    <citation type="journal article" date="2017" name="Genome Biol.">
        <title>New reference genome sequences of hot pepper reveal the massive evolution of plant disease-resistance genes by retroduplication.</title>
        <authorList>
            <person name="Kim S."/>
            <person name="Park J."/>
            <person name="Yeom S.I."/>
            <person name="Kim Y.M."/>
            <person name="Seo E."/>
            <person name="Kim K.T."/>
            <person name="Kim M.S."/>
            <person name="Lee J.M."/>
            <person name="Cheong K."/>
            <person name="Shin H.S."/>
            <person name="Kim S.B."/>
            <person name="Han K."/>
            <person name="Lee J."/>
            <person name="Park M."/>
            <person name="Lee H.A."/>
            <person name="Lee H.Y."/>
            <person name="Lee Y."/>
            <person name="Oh S."/>
            <person name="Lee J.H."/>
            <person name="Choi E."/>
            <person name="Choi E."/>
            <person name="Lee S.E."/>
            <person name="Jeon J."/>
            <person name="Kim H."/>
            <person name="Choi G."/>
            <person name="Song H."/>
            <person name="Lee J."/>
            <person name="Lee S.C."/>
            <person name="Kwon J.K."/>
            <person name="Lee H.Y."/>
            <person name="Koo N."/>
            <person name="Hong Y."/>
            <person name="Kim R.W."/>
            <person name="Kang W.H."/>
            <person name="Huh J.H."/>
            <person name="Kang B.C."/>
            <person name="Yang T.J."/>
            <person name="Lee Y.H."/>
            <person name="Bennetzen J.L."/>
            <person name="Choi D."/>
        </authorList>
    </citation>
    <scope>NUCLEOTIDE SEQUENCE [LARGE SCALE GENOMIC DNA]</scope>
    <source>
        <strain evidence="4">cv. PBC81</strain>
    </source>
</reference>
<dbReference type="Gene3D" id="3.10.20.90">
    <property type="entry name" value="Phosphatidylinositol 3-kinase Catalytic Subunit, Chain A, domain 1"/>
    <property type="match status" value="1"/>
</dbReference>
<proteinExistence type="predicted"/>
<dbReference type="Proteomes" id="UP000224567">
    <property type="component" value="Unassembled WGS sequence"/>
</dbReference>
<dbReference type="PANTHER" id="PTHR31066">
    <property type="entry name" value="OS05G0427100 PROTEIN-RELATED"/>
    <property type="match status" value="1"/>
</dbReference>
<dbReference type="SUPFAM" id="SSF54277">
    <property type="entry name" value="CAD &amp; PB1 domains"/>
    <property type="match status" value="1"/>
</dbReference>
<dbReference type="InterPro" id="IPR053198">
    <property type="entry name" value="Gynoecium_Dev_Regulator"/>
</dbReference>
<dbReference type="STRING" id="33114.A0A2G2X096"/>
<feature type="region of interest" description="Disordered" evidence="1">
    <location>
        <begin position="1"/>
        <end position="21"/>
    </location>
</feature>
<feature type="domain" description="PB1" evidence="2">
    <location>
        <begin position="54"/>
        <end position="142"/>
    </location>
</feature>
<evidence type="ECO:0000313" key="4">
    <source>
        <dbReference type="Proteomes" id="UP000224567"/>
    </source>
</evidence>
<gene>
    <name evidence="3" type="ORF">CQW23_10632</name>
</gene>